<dbReference type="RefSeq" id="WP_157727937.1">
    <property type="nucleotide sequence ID" value="NZ_CP017703.1"/>
</dbReference>
<evidence type="ECO:0000259" key="1">
    <source>
        <dbReference type="Pfam" id="PF13556"/>
    </source>
</evidence>
<evidence type="ECO:0000313" key="2">
    <source>
        <dbReference type="EMBL" id="ASS90906.1"/>
    </source>
</evidence>
<dbReference type="Gene3D" id="1.10.10.2840">
    <property type="entry name" value="PucR C-terminal helix-turn-helix domain"/>
    <property type="match status" value="1"/>
</dbReference>
<sequence length="61" mass="7623">MIYREASKELFIHRSTLEYRIERVEEILNVDLNHAYMRFELMMAYKLYNLFDFDRSELAKR</sequence>
<organism evidence="2 3">
    <name type="scientific">Aeribacillus pallidus</name>
    <dbReference type="NCBI Taxonomy" id="33936"/>
    <lineage>
        <taxon>Bacteria</taxon>
        <taxon>Bacillati</taxon>
        <taxon>Bacillota</taxon>
        <taxon>Bacilli</taxon>
        <taxon>Bacillales</taxon>
        <taxon>Bacillaceae</taxon>
        <taxon>Aeribacillus</taxon>
    </lineage>
</organism>
<reference evidence="2 3" key="1">
    <citation type="submission" date="2016-10" db="EMBL/GenBank/DDBJ databases">
        <title>The whole genome sequencing and assembly of Aeribacillus pallidus KCTC3564 strain.</title>
        <authorList>
            <person name="Lee Y.-J."/>
            <person name="Park M.-K."/>
            <person name="Yi H."/>
            <person name="Bahn Y.-S."/>
            <person name="Kim J.F."/>
            <person name="Lee D.-W."/>
        </authorList>
    </citation>
    <scope>NUCLEOTIDE SEQUENCE [LARGE SCALE GENOMIC DNA]</scope>
    <source>
        <strain evidence="2 3">KCTC3564</strain>
    </source>
</reference>
<proteinExistence type="predicted"/>
<protein>
    <recommendedName>
        <fullName evidence="1">PucR C-terminal helix-turn-helix domain-containing protein</fullName>
    </recommendedName>
</protein>
<dbReference type="Proteomes" id="UP000214606">
    <property type="component" value="Chromosome"/>
</dbReference>
<feature type="domain" description="PucR C-terminal helix-turn-helix" evidence="1">
    <location>
        <begin position="4"/>
        <end position="46"/>
    </location>
</feature>
<dbReference type="EMBL" id="CP017703">
    <property type="protein sequence ID" value="ASS90906.1"/>
    <property type="molecule type" value="Genomic_DNA"/>
</dbReference>
<dbReference type="InterPro" id="IPR042070">
    <property type="entry name" value="PucR_C-HTH_sf"/>
</dbReference>
<dbReference type="InterPro" id="IPR025736">
    <property type="entry name" value="PucR_C-HTH_dom"/>
</dbReference>
<dbReference type="Pfam" id="PF13556">
    <property type="entry name" value="HTH_30"/>
    <property type="match status" value="1"/>
</dbReference>
<dbReference type="AlphaFoldDB" id="A0A223E6P8"/>
<name>A0A223E6P8_9BACI</name>
<accession>A0A223E6P8</accession>
<evidence type="ECO:0000313" key="3">
    <source>
        <dbReference type="Proteomes" id="UP000214606"/>
    </source>
</evidence>
<gene>
    <name evidence="2" type="ORF">AP3564_12365</name>
</gene>
<dbReference type="KEGG" id="apak:AP3564_12365"/>